<keyword evidence="3" id="KW-0812">Transmembrane</keyword>
<dbReference type="InterPro" id="IPR036942">
    <property type="entry name" value="Beta-barrel_TonB_sf"/>
</dbReference>
<keyword evidence="4" id="KW-0798">TonB box</keyword>
<reference evidence="9" key="1">
    <citation type="journal article" date="2015" name="Nature">
        <title>Complex archaea that bridge the gap between prokaryotes and eukaryotes.</title>
        <authorList>
            <person name="Spang A."/>
            <person name="Saw J.H."/>
            <person name="Jorgensen S.L."/>
            <person name="Zaremba-Niedzwiedzka K."/>
            <person name="Martijn J."/>
            <person name="Lind A.E."/>
            <person name="van Eijk R."/>
            <person name="Schleper C."/>
            <person name="Guy L."/>
            <person name="Ettema T.J."/>
        </authorList>
    </citation>
    <scope>NUCLEOTIDE SEQUENCE</scope>
</reference>
<feature type="domain" description="TonB-dependent receptor-like beta-barrel" evidence="7">
    <location>
        <begin position="302"/>
        <end position="826"/>
    </location>
</feature>
<dbReference type="GO" id="GO:0009279">
    <property type="term" value="C:cell outer membrane"/>
    <property type="evidence" value="ECO:0007669"/>
    <property type="project" value="UniProtKB-SubCell"/>
</dbReference>
<evidence type="ECO:0008006" key="10">
    <source>
        <dbReference type="Google" id="ProtNLM"/>
    </source>
</evidence>
<evidence type="ECO:0000313" key="9">
    <source>
        <dbReference type="EMBL" id="KKN48835.1"/>
    </source>
</evidence>
<dbReference type="Gene3D" id="2.170.130.10">
    <property type="entry name" value="TonB-dependent receptor, plug domain"/>
    <property type="match status" value="1"/>
</dbReference>
<dbReference type="InterPro" id="IPR037066">
    <property type="entry name" value="Plug_dom_sf"/>
</dbReference>
<comment type="subcellular location">
    <subcellularLocation>
        <location evidence="1">Cell outer membrane</location>
        <topology evidence="1">Multi-pass membrane protein</topology>
    </subcellularLocation>
</comment>
<keyword evidence="6" id="KW-0998">Cell outer membrane</keyword>
<comment type="caution">
    <text evidence="9">The sequence shown here is derived from an EMBL/GenBank/DDBJ whole genome shotgun (WGS) entry which is preliminary data.</text>
</comment>
<name>A0A0F9QX04_9ZZZZ</name>
<dbReference type="EMBL" id="LAZR01001200">
    <property type="protein sequence ID" value="KKN48835.1"/>
    <property type="molecule type" value="Genomic_DNA"/>
</dbReference>
<dbReference type="AlphaFoldDB" id="A0A0F9QX04"/>
<feature type="domain" description="TonB-dependent receptor plug" evidence="8">
    <location>
        <begin position="53"/>
        <end position="171"/>
    </location>
</feature>
<dbReference type="PANTHER" id="PTHR47234">
    <property type="match status" value="1"/>
</dbReference>
<evidence type="ECO:0000256" key="5">
    <source>
        <dbReference type="ARBA" id="ARBA00023136"/>
    </source>
</evidence>
<dbReference type="SUPFAM" id="SSF56935">
    <property type="entry name" value="Porins"/>
    <property type="match status" value="1"/>
</dbReference>
<evidence type="ECO:0000259" key="7">
    <source>
        <dbReference type="Pfam" id="PF00593"/>
    </source>
</evidence>
<sequence length="866" mass="93018">MHNAQRKPLSLMVAFFVAGTAISTSQSIYAQQETEEVLEEVIVTGARGRPRTVADSPVPIDVFDSETIESVSFTDTNDVLQTLVPSYNVSRNPISDGATFIRPASLRGMPTDKTLVLVNSKRRHRSALVSIGGSGTQGPDVATIPTIALKNVEVLRDGAAAQYGSDAIAGVINFILKDSADGGSFSVDTGQYTESDGQQYTIQGNIGFPLGANGFINLSGEISQADSTTRAEQYCESWFCLDTQNPVYNPAAGYTTYTEDPTFMAAVAAMGDVVQPWGQPNTEAQRFFVNAELPLANGRELYAFGNYSSSEADGPFFYRYPGNGTIEDLREADGSIYSPLEKFPGGFTPRFFGNVTDYSLVGGYRGELNNGLMYDLSARTGENKVEYTLKQTVNPSLGPDSPTSFRPGDLINEEMQLQADFSLELDAGVAAPAILAFGVSYMDEAYKIVQGELDSYQAGPYAVSDPWGFCNDDGSPTANGIAVIGSGSSLNCADDDDAAFTVVGVGSNGFPGYSPEFSDNYERDSYAVYGDISADVTDALFMQAALRYEDYSDFGGELVGKVAGRLSLTDTFALRGSLGTGFRAPTPGQQGTTNVSTRLPNGLPVATGLFPPSGPVARALGATDLKPETSTNYTLGFTSEIGELSLTADMYRIDVDDRVYSVSTRDVSTNPSSGSAYDNYLALSGAGVAGAETIGGVFYFTNAFDTRTQGVDIVATLPVFWDSGASTTFTASMNYNKSEFASDPSAFLNAEDQYDFENFDPTWRGVMSARHSIGDLTLMARANLYGPYDNFNSGQVQEFDPTALIDLEAQYQINDLLRITFGGRNVFDQYPEKDAIGDYCCGRLYSSGTAVSWQGAYYYARLNASF</sequence>
<keyword evidence="2" id="KW-0813">Transport</keyword>
<organism evidence="9">
    <name type="scientific">marine sediment metagenome</name>
    <dbReference type="NCBI Taxonomy" id="412755"/>
    <lineage>
        <taxon>unclassified sequences</taxon>
        <taxon>metagenomes</taxon>
        <taxon>ecological metagenomes</taxon>
    </lineage>
</organism>
<evidence type="ECO:0000256" key="4">
    <source>
        <dbReference type="ARBA" id="ARBA00023077"/>
    </source>
</evidence>
<dbReference type="Gene3D" id="2.40.170.20">
    <property type="entry name" value="TonB-dependent receptor, beta-barrel domain"/>
    <property type="match status" value="1"/>
</dbReference>
<dbReference type="PROSITE" id="PS52016">
    <property type="entry name" value="TONB_DEPENDENT_REC_3"/>
    <property type="match status" value="1"/>
</dbReference>
<proteinExistence type="predicted"/>
<evidence type="ECO:0000256" key="6">
    <source>
        <dbReference type="ARBA" id="ARBA00023237"/>
    </source>
</evidence>
<dbReference type="Pfam" id="PF07715">
    <property type="entry name" value="Plug"/>
    <property type="match status" value="1"/>
</dbReference>
<evidence type="ECO:0000259" key="8">
    <source>
        <dbReference type="Pfam" id="PF07715"/>
    </source>
</evidence>
<accession>A0A0F9QX04</accession>
<dbReference type="Pfam" id="PF00593">
    <property type="entry name" value="TonB_dep_Rec_b-barrel"/>
    <property type="match status" value="1"/>
</dbReference>
<protein>
    <recommendedName>
        <fullName evidence="10">TonB-dependent receptor plug domain-containing protein</fullName>
    </recommendedName>
</protein>
<gene>
    <name evidence="9" type="ORF">LCGC14_0648730</name>
</gene>
<keyword evidence="5" id="KW-0472">Membrane</keyword>
<dbReference type="InterPro" id="IPR039426">
    <property type="entry name" value="TonB-dep_rcpt-like"/>
</dbReference>
<evidence type="ECO:0000256" key="1">
    <source>
        <dbReference type="ARBA" id="ARBA00004571"/>
    </source>
</evidence>
<dbReference type="PANTHER" id="PTHR47234:SF3">
    <property type="entry name" value="SECRETIN_TONB SHORT N-TERMINAL DOMAIN-CONTAINING PROTEIN"/>
    <property type="match status" value="1"/>
</dbReference>
<evidence type="ECO:0000256" key="3">
    <source>
        <dbReference type="ARBA" id="ARBA00022692"/>
    </source>
</evidence>
<dbReference type="InterPro" id="IPR012910">
    <property type="entry name" value="Plug_dom"/>
</dbReference>
<dbReference type="InterPro" id="IPR000531">
    <property type="entry name" value="Beta-barrel_TonB"/>
</dbReference>
<evidence type="ECO:0000256" key="2">
    <source>
        <dbReference type="ARBA" id="ARBA00022448"/>
    </source>
</evidence>